<name>A0ABT6VAX2_9FLAO</name>
<reference evidence="5 6" key="1">
    <citation type="submission" date="2023-04" db="EMBL/GenBank/DDBJ databases">
        <title>Two novel species of Flavobacterium.</title>
        <authorList>
            <person name="Liu Q."/>
            <person name="Xin Y.-H."/>
        </authorList>
    </citation>
    <scope>NUCLEOTIDE SEQUENCE [LARGE SCALE GENOMIC DNA]</scope>
    <source>
        <strain evidence="5 6">LB1P51</strain>
    </source>
</reference>
<dbReference type="SMART" id="SM00342">
    <property type="entry name" value="HTH_ARAC"/>
    <property type="match status" value="1"/>
</dbReference>
<dbReference type="SUPFAM" id="SSF46689">
    <property type="entry name" value="Homeodomain-like"/>
    <property type="match status" value="1"/>
</dbReference>
<dbReference type="PANTHER" id="PTHR43280">
    <property type="entry name" value="ARAC-FAMILY TRANSCRIPTIONAL REGULATOR"/>
    <property type="match status" value="1"/>
</dbReference>
<keyword evidence="1" id="KW-0805">Transcription regulation</keyword>
<evidence type="ECO:0000313" key="6">
    <source>
        <dbReference type="Proteomes" id="UP001243403"/>
    </source>
</evidence>
<proteinExistence type="predicted"/>
<dbReference type="Gene3D" id="1.10.10.60">
    <property type="entry name" value="Homeodomain-like"/>
    <property type="match status" value="1"/>
</dbReference>
<evidence type="ECO:0000259" key="4">
    <source>
        <dbReference type="PROSITE" id="PS01124"/>
    </source>
</evidence>
<keyword evidence="3" id="KW-0804">Transcription</keyword>
<organism evidence="5 6">
    <name type="scientific">Flavobacterium algoritolerans</name>
    <dbReference type="NCBI Taxonomy" id="3041254"/>
    <lineage>
        <taxon>Bacteria</taxon>
        <taxon>Pseudomonadati</taxon>
        <taxon>Bacteroidota</taxon>
        <taxon>Flavobacteriia</taxon>
        <taxon>Flavobacteriales</taxon>
        <taxon>Flavobacteriaceae</taxon>
        <taxon>Flavobacterium</taxon>
    </lineage>
</organism>
<accession>A0ABT6VAX2</accession>
<keyword evidence="6" id="KW-1185">Reference proteome</keyword>
<sequence>MKKKTHSPYIINSISELHRLLELPKPKHPLVSVINLNEIKCNFDESIKSFVYNFYSICTKKDFKGKLKYGQNYYDFDEGIMTFFSPGQVISTVVDEDIALSGIWLVVHPDFIQNYALAKSIKDYGFFSYAVNEALHLSDKEEAMITNIMQNINAEYCSVIDGFSQDVILSHIELLLNYSNRFYHRQFITRKNASNDLLSNLEKLLLDYFNSTKVQEFGLPTVLYISEQLNVSPNYLSDMLRSLTGQSTQQHIQNKLIEKAKEILTTTSLSVSEIAYQLGFEYPQSFNKLFKSKTNVSPLEFRSSFN</sequence>
<dbReference type="InterPro" id="IPR009057">
    <property type="entry name" value="Homeodomain-like_sf"/>
</dbReference>
<dbReference type="PROSITE" id="PS01124">
    <property type="entry name" value="HTH_ARAC_FAMILY_2"/>
    <property type="match status" value="1"/>
</dbReference>
<dbReference type="RefSeq" id="WP_282716163.1">
    <property type="nucleotide sequence ID" value="NZ_JASCRZ010000002.1"/>
</dbReference>
<comment type="caution">
    <text evidence="5">The sequence shown here is derived from an EMBL/GenBank/DDBJ whole genome shotgun (WGS) entry which is preliminary data.</text>
</comment>
<dbReference type="PANTHER" id="PTHR43280:SF32">
    <property type="entry name" value="TRANSCRIPTIONAL REGULATORY PROTEIN"/>
    <property type="match status" value="1"/>
</dbReference>
<dbReference type="EMBL" id="JASCRZ010000002">
    <property type="protein sequence ID" value="MDI5894618.1"/>
    <property type="molecule type" value="Genomic_DNA"/>
</dbReference>
<protein>
    <submittedName>
        <fullName evidence="5">Helix-turn-helix transcriptional regulator</fullName>
    </submittedName>
</protein>
<dbReference type="InterPro" id="IPR018060">
    <property type="entry name" value="HTH_AraC"/>
</dbReference>
<evidence type="ECO:0000256" key="1">
    <source>
        <dbReference type="ARBA" id="ARBA00023015"/>
    </source>
</evidence>
<dbReference type="Proteomes" id="UP001243403">
    <property type="component" value="Unassembled WGS sequence"/>
</dbReference>
<dbReference type="Pfam" id="PF12833">
    <property type="entry name" value="HTH_18"/>
    <property type="match status" value="1"/>
</dbReference>
<evidence type="ECO:0000256" key="3">
    <source>
        <dbReference type="ARBA" id="ARBA00023163"/>
    </source>
</evidence>
<evidence type="ECO:0000313" key="5">
    <source>
        <dbReference type="EMBL" id="MDI5894618.1"/>
    </source>
</evidence>
<feature type="domain" description="HTH araC/xylS-type" evidence="4">
    <location>
        <begin position="203"/>
        <end position="304"/>
    </location>
</feature>
<evidence type="ECO:0000256" key="2">
    <source>
        <dbReference type="ARBA" id="ARBA00023125"/>
    </source>
</evidence>
<keyword evidence="2" id="KW-0238">DNA-binding</keyword>
<gene>
    <name evidence="5" type="ORF">QLS65_06910</name>
</gene>